<accession>A0A4Q5LH70</accession>
<sequence>MAAVHPNYIKSSNLIILSMLVGLMSLAFAQEPLKTLPAVLSVIITILFLGVIAFLVRRGISWMKYVLLVVFILGLAALILLIIGKQHVRTGALVVNILQTLIQLWALIRLFTIPKSPGKVSFNK</sequence>
<evidence type="ECO:0008006" key="4">
    <source>
        <dbReference type="Google" id="ProtNLM"/>
    </source>
</evidence>
<protein>
    <recommendedName>
        <fullName evidence="4">DUF4293 family protein</fullName>
    </recommendedName>
</protein>
<gene>
    <name evidence="2" type="ORF">EWM62_18120</name>
</gene>
<keyword evidence="1" id="KW-0812">Transmembrane</keyword>
<organism evidence="2 3">
    <name type="scientific">Mucilaginibacter terrigena</name>
    <dbReference type="NCBI Taxonomy" id="2492395"/>
    <lineage>
        <taxon>Bacteria</taxon>
        <taxon>Pseudomonadati</taxon>
        <taxon>Bacteroidota</taxon>
        <taxon>Sphingobacteriia</taxon>
        <taxon>Sphingobacteriales</taxon>
        <taxon>Sphingobacteriaceae</taxon>
        <taxon>Mucilaginibacter</taxon>
    </lineage>
</organism>
<name>A0A4Q5LH70_9SPHI</name>
<keyword evidence="1" id="KW-1133">Transmembrane helix</keyword>
<proteinExistence type="predicted"/>
<feature type="transmembrane region" description="Helical" evidence="1">
    <location>
        <begin position="65"/>
        <end position="84"/>
    </location>
</feature>
<dbReference type="AlphaFoldDB" id="A0A4Q5LH70"/>
<evidence type="ECO:0000256" key="1">
    <source>
        <dbReference type="SAM" id="Phobius"/>
    </source>
</evidence>
<evidence type="ECO:0000313" key="3">
    <source>
        <dbReference type="Proteomes" id="UP000293331"/>
    </source>
</evidence>
<comment type="caution">
    <text evidence="2">The sequence shown here is derived from an EMBL/GenBank/DDBJ whole genome shotgun (WGS) entry which is preliminary data.</text>
</comment>
<keyword evidence="3" id="KW-1185">Reference proteome</keyword>
<feature type="transmembrane region" description="Helical" evidence="1">
    <location>
        <begin position="90"/>
        <end position="111"/>
    </location>
</feature>
<reference evidence="2 3" key="1">
    <citation type="submission" date="2019-02" db="EMBL/GenBank/DDBJ databases">
        <title>Bacterial novel species Mucilaginibacter sp. 17JY9-4 isolated from soil.</title>
        <authorList>
            <person name="Jung H.-Y."/>
        </authorList>
    </citation>
    <scope>NUCLEOTIDE SEQUENCE [LARGE SCALE GENOMIC DNA]</scope>
    <source>
        <strain evidence="2 3">17JY9-4</strain>
    </source>
</reference>
<dbReference type="Proteomes" id="UP000293331">
    <property type="component" value="Unassembled WGS sequence"/>
</dbReference>
<dbReference type="EMBL" id="SEWG01000009">
    <property type="protein sequence ID" value="RYU86570.1"/>
    <property type="molecule type" value="Genomic_DNA"/>
</dbReference>
<dbReference type="OrthoDB" id="1253310at2"/>
<feature type="transmembrane region" description="Helical" evidence="1">
    <location>
        <begin position="39"/>
        <end position="56"/>
    </location>
</feature>
<dbReference type="RefSeq" id="WP_129878089.1">
    <property type="nucleotide sequence ID" value="NZ_SEWG01000009.1"/>
</dbReference>
<keyword evidence="1" id="KW-0472">Membrane</keyword>
<evidence type="ECO:0000313" key="2">
    <source>
        <dbReference type="EMBL" id="RYU86570.1"/>
    </source>
</evidence>